<dbReference type="PANTHER" id="PTHR35807:SF1">
    <property type="entry name" value="TRANSCRIPTIONAL REGULATOR REDD"/>
    <property type="match status" value="1"/>
</dbReference>
<organism evidence="4 5">
    <name type="scientific">Actinomadura graeca</name>
    <dbReference type="NCBI Taxonomy" id="2750812"/>
    <lineage>
        <taxon>Bacteria</taxon>
        <taxon>Bacillati</taxon>
        <taxon>Actinomycetota</taxon>
        <taxon>Actinomycetes</taxon>
        <taxon>Streptosporangiales</taxon>
        <taxon>Thermomonosporaceae</taxon>
        <taxon>Actinomadura</taxon>
    </lineage>
</organism>
<evidence type="ECO:0000256" key="1">
    <source>
        <dbReference type="ARBA" id="ARBA00023015"/>
    </source>
</evidence>
<keyword evidence="5" id="KW-1185">Reference proteome</keyword>
<accession>A0ABX8R7F7</accession>
<evidence type="ECO:0000256" key="2">
    <source>
        <dbReference type="ARBA" id="ARBA00023163"/>
    </source>
</evidence>
<gene>
    <name evidence="4" type="ORF">AGRA3207_007447</name>
</gene>
<dbReference type="InterPro" id="IPR036388">
    <property type="entry name" value="WH-like_DNA-bd_sf"/>
</dbReference>
<name>A0ABX8R7F7_9ACTN</name>
<reference evidence="4" key="1">
    <citation type="submission" date="2020-07" db="EMBL/GenBank/DDBJ databases">
        <authorList>
            <person name="Tarantini F.S."/>
            <person name="Hong K.W."/>
            <person name="Chan K.G."/>
        </authorList>
    </citation>
    <scope>NUCLEOTIDE SEQUENCE</scope>
    <source>
        <strain evidence="4">32-07</strain>
    </source>
</reference>
<dbReference type="InterPro" id="IPR011990">
    <property type="entry name" value="TPR-like_helical_dom_sf"/>
</dbReference>
<protein>
    <recommendedName>
        <fullName evidence="3">Bacterial transcriptional activator domain-containing protein</fullName>
    </recommendedName>
</protein>
<feature type="domain" description="Bacterial transcriptional activator" evidence="3">
    <location>
        <begin position="105"/>
        <end position="248"/>
    </location>
</feature>
<dbReference type="EMBL" id="CP059572">
    <property type="protein sequence ID" value="QXJ25882.1"/>
    <property type="molecule type" value="Genomic_DNA"/>
</dbReference>
<dbReference type="SUPFAM" id="SSF48452">
    <property type="entry name" value="TPR-like"/>
    <property type="match status" value="1"/>
</dbReference>
<dbReference type="PANTHER" id="PTHR35807">
    <property type="entry name" value="TRANSCRIPTIONAL REGULATOR REDD-RELATED"/>
    <property type="match status" value="1"/>
</dbReference>
<dbReference type="Gene3D" id="1.10.10.10">
    <property type="entry name" value="Winged helix-like DNA-binding domain superfamily/Winged helix DNA-binding domain"/>
    <property type="match status" value="1"/>
</dbReference>
<evidence type="ECO:0000313" key="4">
    <source>
        <dbReference type="EMBL" id="QXJ25882.1"/>
    </source>
</evidence>
<keyword evidence="1" id="KW-0805">Transcription regulation</keyword>
<dbReference type="Gene3D" id="1.25.40.10">
    <property type="entry name" value="Tetratricopeptide repeat domain"/>
    <property type="match status" value="1"/>
</dbReference>
<sequence length="262" mass="29739">MQISMLGESLVIKDDHGRNVLPQTRRRQQRLRGLLCALSFEDWAMTARQLKALVWAHEDYRDLTSALTSLIYDARRLLPPDRLITTSGADGTRRYRIQRRSGDRVDVDQFRTAYELAQQACRTGDLDTAARHYGKALALWHTDQPTPLGDLPEAMSGHREKLLAQRRHASEAYAETRLALGQHTTALAEEISALIRNQPANTRLHHLRILTLHRSGRPAEALLAYREAAQALQQLPGSDLERLRDRIVADDPALAWQQHSQP</sequence>
<dbReference type="Proteomes" id="UP001049518">
    <property type="component" value="Chromosome"/>
</dbReference>
<dbReference type="InterPro" id="IPR051677">
    <property type="entry name" value="AfsR-DnrI-RedD_regulator"/>
</dbReference>
<evidence type="ECO:0000259" key="3">
    <source>
        <dbReference type="SMART" id="SM01043"/>
    </source>
</evidence>
<dbReference type="SMART" id="SM01043">
    <property type="entry name" value="BTAD"/>
    <property type="match status" value="1"/>
</dbReference>
<proteinExistence type="predicted"/>
<evidence type="ECO:0000313" key="5">
    <source>
        <dbReference type="Proteomes" id="UP001049518"/>
    </source>
</evidence>
<dbReference type="Pfam" id="PF03704">
    <property type="entry name" value="BTAD"/>
    <property type="match status" value="1"/>
</dbReference>
<keyword evidence="2" id="KW-0804">Transcription</keyword>
<dbReference type="RefSeq" id="WP_231332098.1">
    <property type="nucleotide sequence ID" value="NZ_CP059572.1"/>
</dbReference>
<dbReference type="InterPro" id="IPR005158">
    <property type="entry name" value="BTAD"/>
</dbReference>